<dbReference type="Pfam" id="PF00753">
    <property type="entry name" value="Lactamase_B"/>
    <property type="match status" value="1"/>
</dbReference>
<feature type="transmembrane region" description="Helical" evidence="6">
    <location>
        <begin position="377"/>
        <end position="396"/>
    </location>
</feature>
<dbReference type="Pfam" id="PF03772">
    <property type="entry name" value="Competence"/>
    <property type="match status" value="1"/>
</dbReference>
<reference evidence="9" key="1">
    <citation type="submission" date="2017-09" db="EMBL/GenBank/DDBJ databases">
        <title>FDA dAtabase for Regulatory Grade micrObial Sequences (FDA-ARGOS): Supporting development and validation of Infectious Disease Dx tests.</title>
        <authorList>
            <person name="Minogue T."/>
            <person name="Wolcott M."/>
            <person name="Wasieloski L."/>
            <person name="Aguilar W."/>
            <person name="Moore D."/>
            <person name="Tallon L."/>
            <person name="Sadzewicz L."/>
            <person name="Ott S."/>
            <person name="Zhao X."/>
            <person name="Nagaraj S."/>
            <person name="Vavikolanu K."/>
            <person name="Aluvathingal J."/>
            <person name="Nadendla S."/>
            <person name="Sichtig H."/>
        </authorList>
    </citation>
    <scope>NUCLEOTIDE SEQUENCE [LARGE SCALE GENOMIC DNA]</scope>
    <source>
        <strain evidence="9">FDAARGOS_394</strain>
    </source>
</reference>
<evidence type="ECO:0000256" key="3">
    <source>
        <dbReference type="ARBA" id="ARBA00022692"/>
    </source>
</evidence>
<dbReference type="InterPro" id="IPR036866">
    <property type="entry name" value="RibonucZ/Hydroxyglut_hydro"/>
</dbReference>
<keyword evidence="2" id="KW-1003">Cell membrane</keyword>
<feature type="transmembrane region" description="Helical" evidence="6">
    <location>
        <begin position="45"/>
        <end position="62"/>
    </location>
</feature>
<dbReference type="CDD" id="cd07731">
    <property type="entry name" value="ComA-like_MBL-fold"/>
    <property type="match status" value="1"/>
</dbReference>
<dbReference type="InterPro" id="IPR004797">
    <property type="entry name" value="Competence_ComEC/Rec2"/>
</dbReference>
<protein>
    <submittedName>
        <fullName evidence="8">DNA internalization-related competence protein ComEC/Rec2</fullName>
    </submittedName>
</protein>
<dbReference type="GO" id="GO:0030420">
    <property type="term" value="P:establishment of competence for transformation"/>
    <property type="evidence" value="ECO:0007669"/>
    <property type="project" value="InterPro"/>
</dbReference>
<feature type="transmembrane region" description="Helical" evidence="6">
    <location>
        <begin position="464"/>
        <end position="484"/>
    </location>
</feature>
<comment type="caution">
    <text evidence="8">The sequence shown here is derived from an EMBL/GenBank/DDBJ whole genome shotgun (WGS) entry which is preliminary data.</text>
</comment>
<evidence type="ECO:0000256" key="2">
    <source>
        <dbReference type="ARBA" id="ARBA00022475"/>
    </source>
</evidence>
<feature type="transmembrane region" description="Helical" evidence="6">
    <location>
        <begin position="293"/>
        <end position="313"/>
    </location>
</feature>
<dbReference type="AlphaFoldDB" id="A0A2A7UTU2"/>
<dbReference type="Gene3D" id="3.60.15.10">
    <property type="entry name" value="Ribonuclease Z/Hydroxyacylglutathione hydrolase-like"/>
    <property type="match status" value="1"/>
</dbReference>
<dbReference type="Pfam" id="PF13567">
    <property type="entry name" value="DUF4131"/>
    <property type="match status" value="1"/>
</dbReference>
<accession>A0A2A7UTU2</accession>
<dbReference type="InterPro" id="IPR052159">
    <property type="entry name" value="Competence_DNA_uptake"/>
</dbReference>
<keyword evidence="9" id="KW-1185">Reference proteome</keyword>
<evidence type="ECO:0000313" key="8">
    <source>
        <dbReference type="EMBL" id="PEH88698.1"/>
    </source>
</evidence>
<feature type="transmembrane region" description="Helical" evidence="6">
    <location>
        <begin position="490"/>
        <end position="508"/>
    </location>
</feature>
<keyword evidence="4 6" id="KW-1133">Transmembrane helix</keyword>
<sequence>MPRVEPSFASACTAVRLSPTIWALAATAGVALQLLQPALWPGWRYAVLGVAAVLLGGAAMWARPHAGARRTQQGLLLLMVVCAAAASFALTGWQALGRQAQRIAPALEGVDVDVIAVVDALPARTSQGLRMQLVVEQAQRANGQAVELPQRLEVTWYAPRGAGAALWPAVSAGERWRWTLRLKAPHGARNPHGWDWELWLWAQGIGATGYVRDSPKNTTPRRLDPAEGRRPVEALRQQVRDAIVAQGAVPGAADAEPDAANDRRRAFGVVAALVTGDQRSIDTADWEVFRRTGVAHLVSISGLHITMFAWLAMRLLGALWRCSPWLCLRWPAPLAALWGGVGLAAAYALFSGGGLPAQRTVGMLVVVALLHSTGRRWPWWAVWSAVLAVIALWDPWALCQAGFWLSFVAVGVLLASGTAGWQLQGWAQRLYQLLREQMVVVLALSPLSLLFFGQVSLVGGLANLLAIPWVTLVVTPLSLLGVLWHPLWEAAAWCVQAMAVVLEALSAWPWASLARAQAPWWAAAAAIAAGVGLVLPLPWQWKALALPLLWPALWWQAPRPAPGEVDMLALDVGQGAAVLLRTAHHSLLFDAGPAWPGGDAGARVVQPLLQALGERLDMLVLSHGDADHVGGAEAVLAQQPQAQLVGAGAAVVAQRLSRSWQPCVAGQQWEWDGVLWQVLHPAAGVQGDGNAASCVLRVQAANGAAVLLTGDIEAAQEAALLRSGQNLQADVLLAPHHGSRTSSSAAFLAAVAPHTVVVQAGYRNRFGHPAAPVLRRYAAQDLVVQSTPQCGAAHWNGVQAQTVACERSLRPRYWSHAPDR</sequence>
<dbReference type="SUPFAM" id="SSF56281">
    <property type="entry name" value="Metallo-hydrolase/oxidoreductase"/>
    <property type="match status" value="1"/>
</dbReference>
<dbReference type="InterPro" id="IPR025405">
    <property type="entry name" value="DUF4131"/>
</dbReference>
<feature type="transmembrane region" description="Helical" evidence="6">
    <location>
        <begin position="21"/>
        <end position="39"/>
    </location>
</feature>
<dbReference type="PANTHER" id="PTHR30619">
    <property type="entry name" value="DNA INTERNALIZATION/COMPETENCE PROTEIN COMEC/REC2"/>
    <property type="match status" value="1"/>
</dbReference>
<gene>
    <name evidence="8" type="ORF">CRM82_08855</name>
</gene>
<dbReference type="NCBIfam" id="TIGR00361">
    <property type="entry name" value="ComEC_Rec2"/>
    <property type="match status" value="1"/>
</dbReference>
<evidence type="ECO:0000256" key="4">
    <source>
        <dbReference type="ARBA" id="ARBA00022989"/>
    </source>
</evidence>
<evidence type="ECO:0000256" key="5">
    <source>
        <dbReference type="ARBA" id="ARBA00023136"/>
    </source>
</evidence>
<feature type="transmembrane region" description="Helical" evidence="6">
    <location>
        <begin position="438"/>
        <end position="457"/>
    </location>
</feature>
<organism evidence="8 9">
    <name type="scientific">Comamonas terrigena</name>
    <dbReference type="NCBI Taxonomy" id="32013"/>
    <lineage>
        <taxon>Bacteria</taxon>
        <taxon>Pseudomonadati</taxon>
        <taxon>Pseudomonadota</taxon>
        <taxon>Betaproteobacteria</taxon>
        <taxon>Burkholderiales</taxon>
        <taxon>Comamonadaceae</taxon>
        <taxon>Comamonas</taxon>
    </lineage>
</organism>
<dbReference type="InterPro" id="IPR001279">
    <property type="entry name" value="Metallo-B-lactamas"/>
</dbReference>
<dbReference type="EMBL" id="PDEA01000001">
    <property type="protein sequence ID" value="PEH88698.1"/>
    <property type="molecule type" value="Genomic_DNA"/>
</dbReference>
<dbReference type="PANTHER" id="PTHR30619:SF1">
    <property type="entry name" value="RECOMBINATION PROTEIN 2"/>
    <property type="match status" value="1"/>
</dbReference>
<keyword evidence="3 6" id="KW-0812">Transmembrane</keyword>
<dbReference type="SMART" id="SM00849">
    <property type="entry name" value="Lactamase_B"/>
    <property type="match status" value="1"/>
</dbReference>
<evidence type="ECO:0000256" key="1">
    <source>
        <dbReference type="ARBA" id="ARBA00004651"/>
    </source>
</evidence>
<dbReference type="GO" id="GO:0005886">
    <property type="term" value="C:plasma membrane"/>
    <property type="evidence" value="ECO:0007669"/>
    <property type="project" value="UniProtKB-SubCell"/>
</dbReference>
<evidence type="ECO:0000259" key="7">
    <source>
        <dbReference type="SMART" id="SM00849"/>
    </source>
</evidence>
<evidence type="ECO:0000313" key="9">
    <source>
        <dbReference type="Proteomes" id="UP000220246"/>
    </source>
</evidence>
<name>A0A2A7UTU2_COMTR</name>
<feature type="transmembrane region" description="Helical" evidence="6">
    <location>
        <begin position="520"/>
        <end position="539"/>
    </location>
</feature>
<dbReference type="STRING" id="1219032.GCA_001515545_02828"/>
<dbReference type="InterPro" id="IPR004477">
    <property type="entry name" value="ComEC_N"/>
</dbReference>
<evidence type="ECO:0000256" key="6">
    <source>
        <dbReference type="SAM" id="Phobius"/>
    </source>
</evidence>
<dbReference type="NCBIfam" id="TIGR00360">
    <property type="entry name" value="ComEC_N-term"/>
    <property type="match status" value="1"/>
</dbReference>
<comment type="subcellular location">
    <subcellularLocation>
        <location evidence="1">Cell membrane</location>
        <topology evidence="1">Multi-pass membrane protein</topology>
    </subcellularLocation>
</comment>
<keyword evidence="5 6" id="KW-0472">Membrane</keyword>
<dbReference type="InterPro" id="IPR035681">
    <property type="entry name" value="ComA-like_MBL"/>
</dbReference>
<dbReference type="RefSeq" id="WP_083520517.1">
    <property type="nucleotide sequence ID" value="NZ_PDEA01000001.1"/>
</dbReference>
<proteinExistence type="predicted"/>
<feature type="transmembrane region" description="Helical" evidence="6">
    <location>
        <begin position="403"/>
        <end position="423"/>
    </location>
</feature>
<feature type="transmembrane region" description="Helical" evidence="6">
    <location>
        <begin position="334"/>
        <end position="357"/>
    </location>
</feature>
<dbReference type="Proteomes" id="UP000220246">
    <property type="component" value="Unassembled WGS sequence"/>
</dbReference>
<feature type="domain" description="Metallo-beta-lactamase" evidence="7">
    <location>
        <begin position="574"/>
        <end position="762"/>
    </location>
</feature>
<dbReference type="GeneID" id="80800712"/>
<feature type="transmembrane region" description="Helical" evidence="6">
    <location>
        <begin position="74"/>
        <end position="96"/>
    </location>
</feature>